<dbReference type="InterPro" id="IPR045886">
    <property type="entry name" value="ThiF/MoeB/HesA"/>
</dbReference>
<feature type="domain" description="THIF-type NAD/FAD binding fold" evidence="12">
    <location>
        <begin position="18"/>
        <end position="394"/>
    </location>
</feature>
<dbReference type="GO" id="GO:0046872">
    <property type="term" value="F:metal ion binding"/>
    <property type="evidence" value="ECO:0007669"/>
    <property type="project" value="UniProtKB-KW"/>
</dbReference>
<feature type="binding site" evidence="10">
    <location>
        <position position="84"/>
    </location>
    <ligand>
        <name>ATP</name>
        <dbReference type="ChEBI" id="CHEBI:30616"/>
    </ligand>
</feature>
<comment type="pathway">
    <text evidence="1 8">Protein modification; protein sumoylation.</text>
</comment>
<dbReference type="InterPro" id="IPR035985">
    <property type="entry name" value="Ubiquitin-activating_enz"/>
</dbReference>
<feature type="binding site" evidence="10">
    <location>
        <position position="60"/>
    </location>
    <ligand>
        <name>ATP</name>
        <dbReference type="ChEBI" id="CHEBI:30616"/>
    </ligand>
</feature>
<keyword evidence="7 8" id="KW-0067">ATP-binding</keyword>
<dbReference type="InterPro" id="IPR042449">
    <property type="entry name" value="Ub-E1_IAD_1"/>
</dbReference>
<dbReference type="Pfam" id="PF10585">
    <property type="entry name" value="UBA_E1_SCCH"/>
    <property type="match status" value="1"/>
</dbReference>
<keyword evidence="3 8" id="KW-0479">Metal-binding</keyword>
<comment type="caution">
    <text evidence="14">The sequence shown here is derived from an EMBL/GenBank/DDBJ whole genome shotgun (WGS) entry which is preliminary data.</text>
</comment>
<evidence type="ECO:0000313" key="14">
    <source>
        <dbReference type="EMBL" id="CAJ1376082.1"/>
    </source>
</evidence>
<organism evidence="14 15">
    <name type="scientific">Effrenium voratum</name>
    <dbReference type="NCBI Taxonomy" id="2562239"/>
    <lineage>
        <taxon>Eukaryota</taxon>
        <taxon>Sar</taxon>
        <taxon>Alveolata</taxon>
        <taxon>Dinophyceae</taxon>
        <taxon>Suessiales</taxon>
        <taxon>Symbiodiniaceae</taxon>
        <taxon>Effrenium</taxon>
    </lineage>
</organism>
<comment type="similarity">
    <text evidence="2 8">Belongs to the ubiquitin-activating E1 family.</text>
</comment>
<evidence type="ECO:0000256" key="11">
    <source>
        <dbReference type="PIRSR" id="PIRSR039133-3"/>
    </source>
</evidence>
<dbReference type="FunFam" id="3.40.50.720:FF:000618">
    <property type="entry name" value="SUMO-activating enzyme subunit 2"/>
    <property type="match status" value="1"/>
</dbReference>
<feature type="binding site" evidence="11">
    <location>
        <position position="173"/>
    </location>
    <ligand>
        <name>Zn(2+)</name>
        <dbReference type="ChEBI" id="CHEBI:29105"/>
    </ligand>
</feature>
<dbReference type="AlphaFoldDB" id="A0AA36MR17"/>
<keyword evidence="5 8" id="KW-0833">Ubl conjugation pathway</keyword>
<feature type="binding site" evidence="11">
    <location>
        <position position="431"/>
    </location>
    <ligand>
        <name>Zn(2+)</name>
        <dbReference type="ChEBI" id="CHEBI:29105"/>
    </ligand>
</feature>
<accession>A0AA36MR17</accession>
<feature type="binding site" evidence="10">
    <location>
        <begin position="36"/>
        <end position="41"/>
    </location>
    <ligand>
        <name>ATP</name>
        <dbReference type="ChEBI" id="CHEBI:30616"/>
    </ligand>
</feature>
<evidence type="ECO:0000256" key="9">
    <source>
        <dbReference type="PIRSR" id="PIRSR039133-1"/>
    </source>
</evidence>
<dbReference type="GO" id="GO:0016925">
    <property type="term" value="P:protein sumoylation"/>
    <property type="evidence" value="ECO:0007669"/>
    <property type="project" value="UniProtKB-UniRule"/>
</dbReference>
<evidence type="ECO:0000256" key="3">
    <source>
        <dbReference type="ARBA" id="ARBA00022723"/>
    </source>
</evidence>
<proteinExistence type="inferred from homology"/>
<dbReference type="Gene3D" id="3.50.50.80">
    <property type="entry name" value="Ubiquitin-activating enzyme E1, inactive adenylation domain, subdomain 1"/>
    <property type="match status" value="1"/>
</dbReference>
<dbReference type="InterPro" id="IPR000594">
    <property type="entry name" value="ThiF_NAD_FAD-bd"/>
</dbReference>
<dbReference type="Proteomes" id="UP001178507">
    <property type="component" value="Unassembled WGS sequence"/>
</dbReference>
<dbReference type="Pfam" id="PF00899">
    <property type="entry name" value="ThiF"/>
    <property type="match status" value="1"/>
</dbReference>
<dbReference type="GO" id="GO:0031510">
    <property type="term" value="C:SUMO activating enzyme complex"/>
    <property type="evidence" value="ECO:0007669"/>
    <property type="project" value="UniProtKB-UniRule"/>
</dbReference>
<dbReference type="InterPro" id="IPR030661">
    <property type="entry name" value="Uba2"/>
</dbReference>
<dbReference type="EMBL" id="CAUJNA010000359">
    <property type="protein sequence ID" value="CAJ1376082.1"/>
    <property type="molecule type" value="Genomic_DNA"/>
</dbReference>
<evidence type="ECO:0000259" key="12">
    <source>
        <dbReference type="Pfam" id="PF00899"/>
    </source>
</evidence>
<evidence type="ECO:0000256" key="2">
    <source>
        <dbReference type="ARBA" id="ARBA00005673"/>
    </source>
</evidence>
<dbReference type="GO" id="GO:0005524">
    <property type="term" value="F:ATP binding"/>
    <property type="evidence" value="ECO:0007669"/>
    <property type="project" value="UniProtKB-UniRule"/>
</dbReference>
<dbReference type="InterPro" id="IPR023318">
    <property type="entry name" value="Ub_act_enz_dom_a_sf"/>
</dbReference>
<dbReference type="PIRSF" id="PIRSF039133">
    <property type="entry name" value="SUMO_E1B"/>
    <property type="match status" value="1"/>
</dbReference>
<evidence type="ECO:0000256" key="5">
    <source>
        <dbReference type="ARBA" id="ARBA00022786"/>
    </source>
</evidence>
<keyword evidence="15" id="KW-1185">Reference proteome</keyword>
<feature type="binding site" evidence="10">
    <location>
        <begin position="129"/>
        <end position="134"/>
    </location>
    <ligand>
        <name>ATP</name>
        <dbReference type="ChEBI" id="CHEBI:30616"/>
    </ligand>
</feature>
<feature type="domain" description="Ubiquitin-activating enzyme SCCH" evidence="13">
    <location>
        <begin position="287"/>
        <end position="357"/>
    </location>
</feature>
<gene>
    <name evidence="14" type="ORF">EVOR1521_LOCUS5228</name>
</gene>
<evidence type="ECO:0000256" key="1">
    <source>
        <dbReference type="ARBA" id="ARBA00004718"/>
    </source>
</evidence>
<protein>
    <recommendedName>
        <fullName evidence="8">SUMO-activating enzyme subunit</fullName>
    </recommendedName>
</protein>
<feature type="active site" description="Glycyl thioester intermediate" evidence="9">
    <location>
        <position position="185"/>
    </location>
</feature>
<dbReference type="SUPFAM" id="SSF69572">
    <property type="entry name" value="Activating enzymes of the ubiquitin-like proteins"/>
    <property type="match status" value="1"/>
</dbReference>
<dbReference type="PANTHER" id="PTHR10953:SF5">
    <property type="entry name" value="SUMO-ACTIVATING ENZYME SUBUNIT 2"/>
    <property type="match status" value="1"/>
</dbReference>
<dbReference type="GO" id="GO:0005737">
    <property type="term" value="C:cytoplasm"/>
    <property type="evidence" value="ECO:0007669"/>
    <property type="project" value="TreeGrafter"/>
</dbReference>
<dbReference type="PANTHER" id="PTHR10953">
    <property type="entry name" value="UBIQUITIN-ACTIVATING ENZYME E1"/>
    <property type="match status" value="1"/>
</dbReference>
<evidence type="ECO:0000313" key="15">
    <source>
        <dbReference type="Proteomes" id="UP001178507"/>
    </source>
</evidence>
<keyword evidence="4 8" id="KW-0547">Nucleotide-binding</keyword>
<comment type="subunit">
    <text evidence="8">Heterodimer.</text>
</comment>
<feature type="binding site" evidence="11">
    <location>
        <position position="170"/>
    </location>
    <ligand>
        <name>Zn(2+)</name>
        <dbReference type="ChEBI" id="CHEBI:29105"/>
    </ligand>
</feature>
<name>A0AA36MR17_9DINO</name>
<reference evidence="14" key="1">
    <citation type="submission" date="2023-08" db="EMBL/GenBank/DDBJ databases">
        <authorList>
            <person name="Chen Y."/>
            <person name="Shah S."/>
            <person name="Dougan E. K."/>
            <person name="Thang M."/>
            <person name="Chan C."/>
        </authorList>
    </citation>
    <scope>NUCLEOTIDE SEQUENCE</scope>
</reference>
<dbReference type="Gene3D" id="1.10.10.520">
    <property type="entry name" value="Ubiquitin activating enzymes (Uba3). Chain: B, domain 2"/>
    <property type="match status" value="1"/>
</dbReference>
<evidence type="ECO:0000256" key="4">
    <source>
        <dbReference type="ARBA" id="ARBA00022741"/>
    </source>
</evidence>
<keyword evidence="6 8" id="KW-0862">Zinc</keyword>
<feature type="binding site" evidence="10">
    <location>
        <begin position="68"/>
        <end position="71"/>
    </location>
    <ligand>
        <name>ATP</name>
        <dbReference type="ChEBI" id="CHEBI:30616"/>
    </ligand>
</feature>
<sequence>MTASEAPAAAGDAAVKTVLGEERFAAVQQAKLLVVGAGGIGCELLKNLVLTGFRDIEVVDLDTIDVSNLNRQFLFRRAHVDRPKSVVAAEAVKQFRPDAKILSHHGNVKDSQFGLEFVSKFDVVVNALDNLEARRHVNRLCLAAERPLLEAGSTGHLGQVTVIRKGETECFECQAKPSQKVYPFCTIRSTPEKPVHCLTWAKNLFDLCFGPEDESNLLADLAAEMRQFQSQEAVDGEDVGKRIFKNLFEDDIKKQARLEDLWSEARPAPAPLGFEEALTKAERTADAEDKLETQKVPSVAQDAQGFVASVAKMYSERRELIGQSSFSKDDPVSMDFVHCAANLRMQNYRIARLSRWDAQSIAGSIIPAVASTNAIVAGLEVVQLLHVLQSKGKTMRDGRARTVWVRYPEPSRKKILQPSSLQAPNPDCFVCGSRTARVAVKSLVDCKIAAFAKGCIQGQLGAVRPALYANGSCIFDPEYPEPGPDAEEEGLHPEWSLTEWGLGSGSLLQVEDEGQGWSINLVLREEPDLDEQHFPNGFKVEAGAGAGEEAAKDMAEKKRKADAEAAEVNAAKKATLDANTVAVD</sequence>
<evidence type="ECO:0000256" key="10">
    <source>
        <dbReference type="PIRSR" id="PIRSR039133-2"/>
    </source>
</evidence>
<dbReference type="FunFam" id="3.50.50.80:FF:000004">
    <property type="entry name" value="Ubiquitin-activating enzyme E1-like"/>
    <property type="match status" value="1"/>
</dbReference>
<evidence type="ECO:0000256" key="8">
    <source>
        <dbReference type="PIRNR" id="PIRNR039133"/>
    </source>
</evidence>
<evidence type="ECO:0000256" key="6">
    <source>
        <dbReference type="ARBA" id="ARBA00022833"/>
    </source>
</evidence>
<feature type="binding site" evidence="11">
    <location>
        <position position="428"/>
    </location>
    <ligand>
        <name>Zn(2+)</name>
        <dbReference type="ChEBI" id="CHEBI:29105"/>
    </ligand>
</feature>
<dbReference type="InterPro" id="IPR019572">
    <property type="entry name" value="UBA_E1_SCCH"/>
</dbReference>
<dbReference type="GO" id="GO:0019948">
    <property type="term" value="F:SUMO activating enzyme activity"/>
    <property type="evidence" value="ECO:0007669"/>
    <property type="project" value="UniProtKB-UniRule"/>
</dbReference>
<evidence type="ECO:0000256" key="7">
    <source>
        <dbReference type="ARBA" id="ARBA00022840"/>
    </source>
</evidence>
<evidence type="ECO:0000259" key="13">
    <source>
        <dbReference type="Pfam" id="PF10585"/>
    </source>
</evidence>